<dbReference type="Pfam" id="PF16178">
    <property type="entry name" value="Anoct_dimer"/>
    <property type="match status" value="1"/>
</dbReference>
<dbReference type="WBParaSite" id="TASK_0000051301-mRNA-1">
    <property type="protein sequence ID" value="TASK_0000051301-mRNA-1"/>
    <property type="gene ID" value="TASK_0000051301"/>
</dbReference>
<sequence length="332" mass="38514">MNVLDHAKLMYFSDGIRQVDYIVAFHFSSPSDEGPLKEFLTNLLQHGVNIEIEEGDDEPAREFSVDSNVHAFGKNKLIFAKLHVEWNYLLRIAEILTFQKAVKFNSPKETPLLSKSCSIEELLRKKVIIATFPLHEIYRTWIQWSTNLECHRTQDQQVQCILMKSCLMEFINVFLSLFTSILFRALNYGYPGQNLALFEPLEWPVWTGMFGVFYEAYIKCTVIVFVKSAFDWLPLSQVKKTVMERVRSSVFGRCASPQRVEIQSLGSSPTYKHCLDNFNLDTSGEHLLFQRQFNVCKRWWPMSICIISKPILVLYFSSSTKMPPQVYSSDLQ</sequence>
<dbReference type="EMBL" id="UYRS01000067">
    <property type="protein sequence ID" value="VDK21145.1"/>
    <property type="molecule type" value="Genomic_DNA"/>
</dbReference>
<evidence type="ECO:0000313" key="3">
    <source>
        <dbReference type="EMBL" id="VDK21145.1"/>
    </source>
</evidence>
<reference evidence="3 4" key="2">
    <citation type="submission" date="2018-11" db="EMBL/GenBank/DDBJ databases">
        <authorList>
            <consortium name="Pathogen Informatics"/>
        </authorList>
    </citation>
    <scope>NUCLEOTIDE SEQUENCE [LARGE SCALE GENOMIC DNA]</scope>
</reference>
<dbReference type="InterPro" id="IPR049452">
    <property type="entry name" value="Anoctamin_TM"/>
</dbReference>
<evidence type="ECO:0000259" key="2">
    <source>
        <dbReference type="Pfam" id="PF16178"/>
    </source>
</evidence>
<evidence type="ECO:0000313" key="4">
    <source>
        <dbReference type="Proteomes" id="UP000282613"/>
    </source>
</evidence>
<feature type="domain" description="Anoctamin transmembrane" evidence="1">
    <location>
        <begin position="129"/>
        <end position="203"/>
    </location>
</feature>
<dbReference type="AlphaFoldDB" id="A0A158R6M1"/>
<organism evidence="5">
    <name type="scientific">Taenia asiatica</name>
    <name type="common">Asian tapeworm</name>
    <dbReference type="NCBI Taxonomy" id="60517"/>
    <lineage>
        <taxon>Eukaryota</taxon>
        <taxon>Metazoa</taxon>
        <taxon>Spiralia</taxon>
        <taxon>Lophotrochozoa</taxon>
        <taxon>Platyhelminthes</taxon>
        <taxon>Cestoda</taxon>
        <taxon>Eucestoda</taxon>
        <taxon>Cyclophyllidea</taxon>
        <taxon>Taeniidae</taxon>
        <taxon>Taenia</taxon>
    </lineage>
</organism>
<dbReference type="InterPro" id="IPR032394">
    <property type="entry name" value="Anoct_dimer"/>
</dbReference>
<dbReference type="Pfam" id="PF04547">
    <property type="entry name" value="Anoctamin"/>
    <property type="match status" value="1"/>
</dbReference>
<protein>
    <submittedName>
        <fullName evidence="5">Anoct_dimer domain-containing protein</fullName>
    </submittedName>
</protein>
<gene>
    <name evidence="3" type="ORF">TASK_LOCUS514</name>
</gene>
<name>A0A158R6M1_TAEAS</name>
<evidence type="ECO:0000313" key="5">
    <source>
        <dbReference type="WBParaSite" id="TASK_0000051301-mRNA-1"/>
    </source>
</evidence>
<dbReference type="GO" id="GO:0046983">
    <property type="term" value="F:protein dimerization activity"/>
    <property type="evidence" value="ECO:0007669"/>
    <property type="project" value="InterPro"/>
</dbReference>
<keyword evidence="4" id="KW-1185">Reference proteome</keyword>
<feature type="domain" description="Anoctamin dimerisation" evidence="2">
    <location>
        <begin position="11"/>
        <end position="104"/>
    </location>
</feature>
<proteinExistence type="predicted"/>
<reference evidence="5" key="1">
    <citation type="submission" date="2016-04" db="UniProtKB">
        <authorList>
            <consortium name="WormBaseParasite"/>
        </authorList>
    </citation>
    <scope>IDENTIFICATION</scope>
</reference>
<accession>A0A158R6M1</accession>
<dbReference type="OrthoDB" id="296386at2759"/>
<dbReference type="Proteomes" id="UP000282613">
    <property type="component" value="Unassembled WGS sequence"/>
</dbReference>
<evidence type="ECO:0000259" key="1">
    <source>
        <dbReference type="Pfam" id="PF04547"/>
    </source>
</evidence>